<accession>A0A6J5M7U9</accession>
<evidence type="ECO:0000313" key="2">
    <source>
        <dbReference type="EMBL" id="CAB4141697.1"/>
    </source>
</evidence>
<keyword evidence="1" id="KW-0175">Coiled coil</keyword>
<protein>
    <submittedName>
        <fullName evidence="2">Uncharacterized protein</fullName>
    </submittedName>
</protein>
<name>A0A6J5M7U9_9CAUD</name>
<gene>
    <name evidence="2" type="ORF">UFOVP426_17</name>
</gene>
<evidence type="ECO:0000256" key="1">
    <source>
        <dbReference type="SAM" id="Coils"/>
    </source>
</evidence>
<organism evidence="2">
    <name type="scientific">uncultured Caudovirales phage</name>
    <dbReference type="NCBI Taxonomy" id="2100421"/>
    <lineage>
        <taxon>Viruses</taxon>
        <taxon>Duplodnaviria</taxon>
        <taxon>Heunggongvirae</taxon>
        <taxon>Uroviricota</taxon>
        <taxon>Caudoviricetes</taxon>
        <taxon>Peduoviridae</taxon>
        <taxon>Maltschvirus</taxon>
        <taxon>Maltschvirus maltsch</taxon>
    </lineage>
</organism>
<sequence>MRYLLFIFLMGCTASAQNQSEDLKEDIEFQKLMNKVSQTNDLSVQVQAKASKKEAELVQKAVETIKELKTEVTILKTELSEVKATLDSVSADTGISFKLLAISDN</sequence>
<proteinExistence type="predicted"/>
<feature type="coiled-coil region" evidence="1">
    <location>
        <begin position="58"/>
        <end position="85"/>
    </location>
</feature>
<dbReference type="EMBL" id="LR796396">
    <property type="protein sequence ID" value="CAB4141697.1"/>
    <property type="molecule type" value="Genomic_DNA"/>
</dbReference>
<reference evidence="2" key="1">
    <citation type="submission" date="2020-04" db="EMBL/GenBank/DDBJ databases">
        <authorList>
            <person name="Chiriac C."/>
            <person name="Salcher M."/>
            <person name="Ghai R."/>
            <person name="Kavagutti S V."/>
        </authorList>
    </citation>
    <scope>NUCLEOTIDE SEQUENCE</scope>
</reference>